<feature type="transmembrane region" description="Helical" evidence="2">
    <location>
        <begin position="280"/>
        <end position="301"/>
    </location>
</feature>
<organism evidence="4 5">
    <name type="scientific">Phragmitibacter flavus</name>
    <dbReference type="NCBI Taxonomy" id="2576071"/>
    <lineage>
        <taxon>Bacteria</taxon>
        <taxon>Pseudomonadati</taxon>
        <taxon>Verrucomicrobiota</taxon>
        <taxon>Verrucomicrobiia</taxon>
        <taxon>Verrucomicrobiales</taxon>
        <taxon>Verrucomicrobiaceae</taxon>
        <taxon>Phragmitibacter</taxon>
    </lineage>
</organism>
<keyword evidence="3" id="KW-0732">Signal</keyword>
<evidence type="ECO:0000256" key="3">
    <source>
        <dbReference type="SAM" id="SignalP"/>
    </source>
</evidence>
<reference evidence="4 5" key="1">
    <citation type="submission" date="2019-05" db="EMBL/GenBank/DDBJ databases">
        <title>Verrucobacter flavum gen. nov., sp. nov. a new member of the family Verrucomicrobiaceae.</title>
        <authorList>
            <person name="Szuroczki S."/>
            <person name="Abbaszade G."/>
            <person name="Szabo A."/>
            <person name="Felfoldi T."/>
            <person name="Schumann P."/>
            <person name="Boka K."/>
            <person name="Keki Z."/>
            <person name="Toumi M."/>
            <person name="Toth E."/>
        </authorList>
    </citation>
    <scope>NUCLEOTIDE SEQUENCE [LARGE SCALE GENOMIC DNA]</scope>
    <source>
        <strain evidence="4 5">MG-N-17</strain>
    </source>
</reference>
<dbReference type="EMBL" id="VAUV01000003">
    <property type="protein sequence ID" value="TLD71889.1"/>
    <property type="molecule type" value="Genomic_DNA"/>
</dbReference>
<dbReference type="AlphaFoldDB" id="A0A5R8KJU9"/>
<feature type="signal peptide" evidence="3">
    <location>
        <begin position="1"/>
        <end position="25"/>
    </location>
</feature>
<gene>
    <name evidence="4" type="ORF">FEM03_03955</name>
</gene>
<proteinExistence type="predicted"/>
<keyword evidence="2" id="KW-0812">Transmembrane</keyword>
<comment type="caution">
    <text evidence="4">The sequence shown here is derived from an EMBL/GenBank/DDBJ whole genome shotgun (WGS) entry which is preliminary data.</text>
</comment>
<dbReference type="RefSeq" id="WP_138084893.1">
    <property type="nucleotide sequence ID" value="NZ_VAUV01000003.1"/>
</dbReference>
<evidence type="ECO:0000313" key="5">
    <source>
        <dbReference type="Proteomes" id="UP000306196"/>
    </source>
</evidence>
<name>A0A5R8KJU9_9BACT</name>
<accession>A0A5R8KJU9</accession>
<evidence type="ECO:0000256" key="2">
    <source>
        <dbReference type="SAM" id="Phobius"/>
    </source>
</evidence>
<sequence length="313" mass="35547">MNAFRTNISILYACVVLLHPASVLAEQDIPPQILVEAAKLWQRASPLRDGTDGSEREMREALDEWSRIDEIGEDTMSRALLIFYQQMAGVERFSLRMKSIPKTDPDFRHFAVTEDSKEKGEMLMLLIRDPRRTEELLPLVRKRVNWLIDNVPNDKPPAPLDTLEIGASAEYLLIHGTASDKRLIEKLRQRYDESPLPQATERIAALQNVEGNIEWLKGVLKRDPLPFVRRIMQPKQPSSAGLPSSDHESQTDQPVVHDSQSTSLLRPTLSSYPQSRDRGIPVELMVVAGIIALMLAAWFALKLRARRRPPPRP</sequence>
<dbReference type="Proteomes" id="UP000306196">
    <property type="component" value="Unassembled WGS sequence"/>
</dbReference>
<keyword evidence="2" id="KW-1133">Transmembrane helix</keyword>
<evidence type="ECO:0000313" key="4">
    <source>
        <dbReference type="EMBL" id="TLD71889.1"/>
    </source>
</evidence>
<keyword evidence="2" id="KW-0472">Membrane</keyword>
<keyword evidence="5" id="KW-1185">Reference proteome</keyword>
<evidence type="ECO:0000256" key="1">
    <source>
        <dbReference type="SAM" id="MobiDB-lite"/>
    </source>
</evidence>
<protein>
    <submittedName>
        <fullName evidence="4">Uncharacterized protein</fullName>
    </submittedName>
</protein>
<feature type="chain" id="PRO_5024280487" evidence="3">
    <location>
        <begin position="26"/>
        <end position="313"/>
    </location>
</feature>
<feature type="compositionally biased region" description="Polar residues" evidence="1">
    <location>
        <begin position="258"/>
        <end position="273"/>
    </location>
</feature>
<feature type="region of interest" description="Disordered" evidence="1">
    <location>
        <begin position="235"/>
        <end position="273"/>
    </location>
</feature>